<sequence>MAKGKNKKTSAMKTGQPSKATKAEQPCSGKGITASKDKNKVSDFHAFISDLASPQPATNSGTTFTAPTPAKVMTAVEPATLPAVTEDRNASLPVHRPETTLPGKDASTETMGVKRPSFAGLFSTNRRPMDEKKLRKIAVNDGTLTLNTDDLIDVRTKLGHCLVGYIAGKFPGLKAIGALSKTWGATFQQHASGWLVFKFATEEDMQRVVAGGPYFIFGRPLMLKTMPACFGFQEDDISLTPVWATLPSLPLECWNPNALSKIGSKLGNPMAMDSLTMNMERISYARILVEVDASKELIDQVEFILPDGTTRKQPVRYEFTPKFCTTCNRFGHLRDSCQGNRPTVVSAPDATVKPVTPKKAQKSDWTLVQRRHKATQKEQGPQSAAVKSQHRKRSSKVP</sequence>
<reference evidence="3" key="2">
    <citation type="journal article" date="2024" name="Plant">
        <title>Genomic evolution and insights into agronomic trait innovations of Sesamum species.</title>
        <authorList>
            <person name="Miao H."/>
            <person name="Wang L."/>
            <person name="Qu L."/>
            <person name="Liu H."/>
            <person name="Sun Y."/>
            <person name="Le M."/>
            <person name="Wang Q."/>
            <person name="Wei S."/>
            <person name="Zheng Y."/>
            <person name="Lin W."/>
            <person name="Duan Y."/>
            <person name="Cao H."/>
            <person name="Xiong S."/>
            <person name="Wang X."/>
            <person name="Wei L."/>
            <person name="Li C."/>
            <person name="Ma Q."/>
            <person name="Ju M."/>
            <person name="Zhao R."/>
            <person name="Li G."/>
            <person name="Mu C."/>
            <person name="Tian Q."/>
            <person name="Mei H."/>
            <person name="Zhang T."/>
            <person name="Gao T."/>
            <person name="Zhang H."/>
        </authorList>
    </citation>
    <scope>NUCLEOTIDE SEQUENCE</scope>
    <source>
        <strain evidence="3">G02</strain>
    </source>
</reference>
<dbReference type="AlphaFoldDB" id="A0AAW2IUE4"/>
<dbReference type="PANTHER" id="PTHR31286:SF168">
    <property type="entry name" value="DUF4283 DOMAIN-CONTAINING PROTEIN"/>
    <property type="match status" value="1"/>
</dbReference>
<evidence type="ECO:0000256" key="1">
    <source>
        <dbReference type="SAM" id="MobiDB-lite"/>
    </source>
</evidence>
<feature type="compositionally biased region" description="Basic residues" evidence="1">
    <location>
        <begin position="388"/>
        <end position="398"/>
    </location>
</feature>
<proteinExistence type="predicted"/>
<dbReference type="EMBL" id="JACGWJ010001016">
    <property type="protein sequence ID" value="KAL0285710.1"/>
    <property type="molecule type" value="Genomic_DNA"/>
</dbReference>
<dbReference type="InterPro" id="IPR040256">
    <property type="entry name" value="At4g02000-like"/>
</dbReference>
<gene>
    <name evidence="3" type="ORF">Sradi_7166400</name>
</gene>
<feature type="domain" description="DUF4283" evidence="2">
    <location>
        <begin position="157"/>
        <end position="233"/>
    </location>
</feature>
<feature type="compositionally biased region" description="Basic residues" evidence="1">
    <location>
        <begin position="1"/>
        <end position="10"/>
    </location>
</feature>
<accession>A0AAW2IUE4</accession>
<feature type="compositionally biased region" description="Polar residues" evidence="1">
    <location>
        <begin position="377"/>
        <end position="386"/>
    </location>
</feature>
<dbReference type="InterPro" id="IPR025558">
    <property type="entry name" value="DUF4283"/>
</dbReference>
<feature type="region of interest" description="Disordered" evidence="1">
    <location>
        <begin position="1"/>
        <end position="39"/>
    </location>
</feature>
<evidence type="ECO:0000259" key="2">
    <source>
        <dbReference type="Pfam" id="PF14111"/>
    </source>
</evidence>
<feature type="region of interest" description="Disordered" evidence="1">
    <location>
        <begin position="344"/>
        <end position="398"/>
    </location>
</feature>
<comment type="caution">
    <text evidence="3">The sequence shown here is derived from an EMBL/GenBank/DDBJ whole genome shotgun (WGS) entry which is preliminary data.</text>
</comment>
<reference evidence="3" key="1">
    <citation type="submission" date="2020-06" db="EMBL/GenBank/DDBJ databases">
        <authorList>
            <person name="Li T."/>
            <person name="Hu X."/>
            <person name="Zhang T."/>
            <person name="Song X."/>
            <person name="Zhang H."/>
            <person name="Dai N."/>
            <person name="Sheng W."/>
            <person name="Hou X."/>
            <person name="Wei L."/>
        </authorList>
    </citation>
    <scope>NUCLEOTIDE SEQUENCE</scope>
    <source>
        <strain evidence="3">G02</strain>
        <tissue evidence="3">Leaf</tissue>
    </source>
</reference>
<evidence type="ECO:0000313" key="3">
    <source>
        <dbReference type="EMBL" id="KAL0285710.1"/>
    </source>
</evidence>
<organism evidence="3">
    <name type="scientific">Sesamum radiatum</name>
    <name type="common">Black benniseed</name>
    <dbReference type="NCBI Taxonomy" id="300843"/>
    <lineage>
        <taxon>Eukaryota</taxon>
        <taxon>Viridiplantae</taxon>
        <taxon>Streptophyta</taxon>
        <taxon>Embryophyta</taxon>
        <taxon>Tracheophyta</taxon>
        <taxon>Spermatophyta</taxon>
        <taxon>Magnoliopsida</taxon>
        <taxon>eudicotyledons</taxon>
        <taxon>Gunneridae</taxon>
        <taxon>Pentapetalae</taxon>
        <taxon>asterids</taxon>
        <taxon>lamiids</taxon>
        <taxon>Lamiales</taxon>
        <taxon>Pedaliaceae</taxon>
        <taxon>Sesamum</taxon>
    </lineage>
</organism>
<name>A0AAW2IUE4_SESRA</name>
<dbReference type="PANTHER" id="PTHR31286">
    <property type="entry name" value="GLYCINE-RICH CELL WALL STRUCTURAL PROTEIN 1.8-LIKE"/>
    <property type="match status" value="1"/>
</dbReference>
<dbReference type="Pfam" id="PF14111">
    <property type="entry name" value="DUF4283"/>
    <property type="match status" value="1"/>
</dbReference>
<protein>
    <recommendedName>
        <fullName evidence="2">DUF4283 domain-containing protein</fullName>
    </recommendedName>
</protein>